<dbReference type="InterPro" id="IPR006680">
    <property type="entry name" value="Amidohydro-rel"/>
</dbReference>
<dbReference type="Gene3D" id="3.20.20.140">
    <property type="entry name" value="Metal-dependent hydrolases"/>
    <property type="match status" value="2"/>
</dbReference>
<dbReference type="SUPFAM" id="SSF51556">
    <property type="entry name" value="Metallo-dependent hydrolases"/>
    <property type="match status" value="1"/>
</dbReference>
<dbReference type="PANTHER" id="PTHR43135">
    <property type="entry name" value="ALPHA-D-RIBOSE 1-METHYLPHOSPHONATE 5-TRIPHOSPHATE DIPHOSPHATASE"/>
    <property type="match status" value="1"/>
</dbReference>
<dbReference type="AlphaFoldDB" id="A0A0C3PR44"/>
<proteinExistence type="predicted"/>
<organism evidence="2 3">
    <name type="scientific">Pisolithus tinctorius Marx 270</name>
    <dbReference type="NCBI Taxonomy" id="870435"/>
    <lineage>
        <taxon>Eukaryota</taxon>
        <taxon>Fungi</taxon>
        <taxon>Dikarya</taxon>
        <taxon>Basidiomycota</taxon>
        <taxon>Agaricomycotina</taxon>
        <taxon>Agaricomycetes</taxon>
        <taxon>Agaricomycetidae</taxon>
        <taxon>Boletales</taxon>
        <taxon>Sclerodermatineae</taxon>
        <taxon>Pisolithaceae</taxon>
        <taxon>Pisolithus</taxon>
    </lineage>
</organism>
<keyword evidence="3" id="KW-1185">Reference proteome</keyword>
<protein>
    <recommendedName>
        <fullName evidence="1">Amidohydrolase-related domain-containing protein</fullName>
    </recommendedName>
</protein>
<reference evidence="3" key="2">
    <citation type="submission" date="2015-01" db="EMBL/GenBank/DDBJ databases">
        <title>Evolutionary Origins and Diversification of the Mycorrhizal Mutualists.</title>
        <authorList>
            <consortium name="DOE Joint Genome Institute"/>
            <consortium name="Mycorrhizal Genomics Consortium"/>
            <person name="Kohler A."/>
            <person name="Kuo A."/>
            <person name="Nagy L.G."/>
            <person name="Floudas D."/>
            <person name="Copeland A."/>
            <person name="Barry K.W."/>
            <person name="Cichocki N."/>
            <person name="Veneault-Fourrey C."/>
            <person name="LaButti K."/>
            <person name="Lindquist E.A."/>
            <person name="Lipzen A."/>
            <person name="Lundell T."/>
            <person name="Morin E."/>
            <person name="Murat C."/>
            <person name="Riley R."/>
            <person name="Ohm R."/>
            <person name="Sun H."/>
            <person name="Tunlid A."/>
            <person name="Henrissat B."/>
            <person name="Grigoriev I.V."/>
            <person name="Hibbett D.S."/>
            <person name="Martin F."/>
        </authorList>
    </citation>
    <scope>NUCLEOTIDE SEQUENCE [LARGE SCALE GENOMIC DNA]</scope>
    <source>
        <strain evidence="3">Marx 270</strain>
    </source>
</reference>
<sequence length="964" mass="103387">MHTIEKGLPVYNAEQRNQSAQQRPSLNIRPLVFPLLVSVVLGFSLYPRFPLAADGGNHTAQVPFILSDIVAQCNALDVSPGPPPDFDSRNVSDRYELGTPIVLIRNATIWTGGNGGSEIVAGDILLDRGLIQQIGPQLDDPEDALFIDAQGAWVTPGIVDVHSHHGVMSSPLLSGANDIDSPNGITQPWLRSLDGLNTHDAYNLSIAGGVTTSLILPGSNNAIGGQAFTIKMRATSERSSTSMLVAPPYGLDGSDIDYSIPPLWRHMKHACGQHSTSYGGVRMDTVWAYRSLYDKARQMKEKQDEYCAKVLNGTAIDELGPFPNDLQYEAAVDTLRGKVKVVQAHCYEAVDFDAFVRLTNEFKFPVAVFHHAFEAYLVPELLKKAYNHTPAIATFGSFARFKREGYRHSTYAPRVLHDAGFDVIMKASSDTPAAVVARWLLHEAQQAYYYGLPENAAIASVTTAAAKVLGLDYRLGYVKEGYDADLVIWDSHPLALGATPLQVFIDGIPQLTNPVSALKESFQQAAITPNFDDEAQAAVSYEGLPPLDPKEVVTTVVFRNASSIWQRDSNGAQLVYEAPGTDYEGVLVFNGTIVCAGSGDDCPPNNYPGYYIQDLQRGSIMPALTSVGTALGLQEIPLLEITTSDGPVKDPLWDSMPSILSDGIVAAYDGLIFGTRDALLAYRAGVTSSVTAPITPASGDILNVGFLEGISTHLSLGAKHKLEKGAVIKRNAALHVGILHRSTGVSVSTQIATLRNLLFNHDSSLRGQMFQAVYNGTLTLAVDAKNADIIASLLALKAEVEAQSNVPMKMTIVGGAEAHLLAQELASANVGVIIAPVRSFPFYWEGRRALAGPPLTKDNVLTTLIKNNVTVGIAHQGVKEVVTVAGWAAQNMRWDAAWASIDAPDVIDTATALNIASANVESLLGVGRDADTVDLVATTGGDLLSFEGKVVAVISQDRGVVDIF</sequence>
<evidence type="ECO:0000259" key="1">
    <source>
        <dbReference type="Pfam" id="PF01979"/>
    </source>
</evidence>
<reference evidence="2 3" key="1">
    <citation type="submission" date="2014-04" db="EMBL/GenBank/DDBJ databases">
        <authorList>
            <consortium name="DOE Joint Genome Institute"/>
            <person name="Kuo A."/>
            <person name="Kohler A."/>
            <person name="Costa M.D."/>
            <person name="Nagy L.G."/>
            <person name="Floudas D."/>
            <person name="Copeland A."/>
            <person name="Barry K.W."/>
            <person name="Cichocki N."/>
            <person name="Veneault-Fourrey C."/>
            <person name="LaButti K."/>
            <person name="Lindquist E.A."/>
            <person name="Lipzen A."/>
            <person name="Lundell T."/>
            <person name="Morin E."/>
            <person name="Murat C."/>
            <person name="Sun H."/>
            <person name="Tunlid A."/>
            <person name="Henrissat B."/>
            <person name="Grigoriev I.V."/>
            <person name="Hibbett D.S."/>
            <person name="Martin F."/>
            <person name="Nordberg H.P."/>
            <person name="Cantor M.N."/>
            <person name="Hua S.X."/>
        </authorList>
    </citation>
    <scope>NUCLEOTIDE SEQUENCE [LARGE SCALE GENOMIC DNA]</scope>
    <source>
        <strain evidence="2 3">Marx 270</strain>
    </source>
</reference>
<evidence type="ECO:0000313" key="3">
    <source>
        <dbReference type="Proteomes" id="UP000054217"/>
    </source>
</evidence>
<dbReference type="InterPro" id="IPR051781">
    <property type="entry name" value="Metallo-dep_Hydrolase"/>
</dbReference>
<dbReference type="GO" id="GO:0016810">
    <property type="term" value="F:hydrolase activity, acting on carbon-nitrogen (but not peptide) bonds"/>
    <property type="evidence" value="ECO:0007669"/>
    <property type="project" value="InterPro"/>
</dbReference>
<gene>
    <name evidence="2" type="ORF">M404DRAFT_126964</name>
</gene>
<dbReference type="OrthoDB" id="10258955at2759"/>
<dbReference type="SUPFAM" id="SSF51338">
    <property type="entry name" value="Composite domain of metallo-dependent hydrolases"/>
    <property type="match status" value="1"/>
</dbReference>
<dbReference type="HOGENOM" id="CLU_006273_0_0_1"/>
<dbReference type="InParanoid" id="A0A0C3PR44"/>
<dbReference type="STRING" id="870435.A0A0C3PR44"/>
<evidence type="ECO:0000313" key="2">
    <source>
        <dbReference type="EMBL" id="KIO11501.1"/>
    </source>
</evidence>
<dbReference type="InterPro" id="IPR011059">
    <property type="entry name" value="Metal-dep_hydrolase_composite"/>
</dbReference>
<dbReference type="InterPro" id="IPR032466">
    <property type="entry name" value="Metal_Hydrolase"/>
</dbReference>
<dbReference type="Proteomes" id="UP000054217">
    <property type="component" value="Unassembled WGS sequence"/>
</dbReference>
<dbReference type="Pfam" id="PF01979">
    <property type="entry name" value="Amidohydro_1"/>
    <property type="match status" value="1"/>
</dbReference>
<feature type="domain" description="Amidohydrolase-related" evidence="1">
    <location>
        <begin position="428"/>
        <end position="501"/>
    </location>
</feature>
<name>A0A0C3PR44_PISTI</name>
<accession>A0A0C3PR44</accession>
<dbReference type="PANTHER" id="PTHR43135:SF3">
    <property type="entry name" value="ALPHA-D-RIBOSE 1-METHYLPHOSPHONATE 5-TRIPHOSPHATE DIPHOSPHATASE"/>
    <property type="match status" value="1"/>
</dbReference>
<dbReference type="EMBL" id="KN831949">
    <property type="protein sequence ID" value="KIO11501.1"/>
    <property type="molecule type" value="Genomic_DNA"/>
</dbReference>